<dbReference type="NCBIfam" id="TIGR00166">
    <property type="entry name" value="S6"/>
    <property type="match status" value="1"/>
</dbReference>
<dbReference type="InterPro" id="IPR014717">
    <property type="entry name" value="Transl_elong_EF1B/ribsomal_bS6"/>
</dbReference>
<keyword evidence="3 8" id="KW-0694">RNA-binding</keyword>
<dbReference type="PANTHER" id="PTHR21011">
    <property type="entry name" value="MITOCHONDRIAL 28S RIBOSOMAL PROTEIN S6"/>
    <property type="match status" value="1"/>
</dbReference>
<evidence type="ECO:0000256" key="4">
    <source>
        <dbReference type="ARBA" id="ARBA00022980"/>
    </source>
</evidence>
<keyword evidence="5 8" id="KW-0687">Ribonucleoprotein</keyword>
<dbReference type="EMBL" id="BAAARA010000002">
    <property type="protein sequence ID" value="GAA2335267.1"/>
    <property type="molecule type" value="Genomic_DNA"/>
</dbReference>
<protein>
    <recommendedName>
        <fullName evidence="7 8">Small ribosomal subunit protein bS6</fullName>
    </recommendedName>
</protein>
<dbReference type="Proteomes" id="UP001501218">
    <property type="component" value="Unassembled WGS sequence"/>
</dbReference>
<proteinExistence type="inferred from homology"/>
<dbReference type="Pfam" id="PF01250">
    <property type="entry name" value="Ribosomal_S6"/>
    <property type="match status" value="1"/>
</dbReference>
<evidence type="ECO:0000256" key="6">
    <source>
        <dbReference type="ARBA" id="ARBA00035104"/>
    </source>
</evidence>
<dbReference type="CDD" id="cd00473">
    <property type="entry name" value="bS6"/>
    <property type="match status" value="1"/>
</dbReference>
<dbReference type="GO" id="GO:0005840">
    <property type="term" value="C:ribosome"/>
    <property type="evidence" value="ECO:0007669"/>
    <property type="project" value="UniProtKB-KW"/>
</dbReference>
<dbReference type="PROSITE" id="PS01048">
    <property type="entry name" value="RIBOSOMAL_S6"/>
    <property type="match status" value="1"/>
</dbReference>
<evidence type="ECO:0000256" key="5">
    <source>
        <dbReference type="ARBA" id="ARBA00023274"/>
    </source>
</evidence>
<evidence type="ECO:0000256" key="1">
    <source>
        <dbReference type="ARBA" id="ARBA00009512"/>
    </source>
</evidence>
<evidence type="ECO:0000313" key="9">
    <source>
        <dbReference type="EMBL" id="GAA2335267.1"/>
    </source>
</evidence>
<comment type="similarity">
    <text evidence="1 8">Belongs to the bacterial ribosomal protein bS6 family.</text>
</comment>
<dbReference type="InterPro" id="IPR020815">
    <property type="entry name" value="Ribosomal_bS6_CS"/>
</dbReference>
<keyword evidence="2 8" id="KW-0699">rRNA-binding</keyword>
<evidence type="ECO:0000313" key="10">
    <source>
        <dbReference type="Proteomes" id="UP001501218"/>
    </source>
</evidence>
<name>A0ABN3FQH5_9PSEU</name>
<keyword evidence="10" id="KW-1185">Reference proteome</keyword>
<dbReference type="InterPro" id="IPR035980">
    <property type="entry name" value="Ribosomal_bS6_sf"/>
</dbReference>
<sequence length="124" mass="13991">MVFMRHYELMVILDPSQDERTVAQSLENNFLNVIRNDGGTVEKVDVWGRRRLSYEINKQAEGIYVVIDINAEPATIKELDRQLNLNESILRTKVQRKIVEPRKVARAAAARAKAAKASAAKASV</sequence>
<dbReference type="InterPro" id="IPR000529">
    <property type="entry name" value="Ribosomal_bS6"/>
</dbReference>
<dbReference type="PANTHER" id="PTHR21011:SF1">
    <property type="entry name" value="SMALL RIBOSOMAL SUBUNIT PROTEIN BS6M"/>
    <property type="match status" value="1"/>
</dbReference>
<comment type="caution">
    <text evidence="9">The sequence shown here is derived from an EMBL/GenBank/DDBJ whole genome shotgun (WGS) entry which is preliminary data.</text>
</comment>
<dbReference type="InterPro" id="IPR020814">
    <property type="entry name" value="Ribosomal_S6_plastid/chlpt"/>
</dbReference>
<evidence type="ECO:0000256" key="8">
    <source>
        <dbReference type="HAMAP-Rule" id="MF_00360"/>
    </source>
</evidence>
<accession>A0ABN3FQH5</accession>
<dbReference type="HAMAP" id="MF_00360">
    <property type="entry name" value="Ribosomal_bS6"/>
    <property type="match status" value="1"/>
</dbReference>
<dbReference type="SUPFAM" id="SSF54995">
    <property type="entry name" value="Ribosomal protein S6"/>
    <property type="match status" value="1"/>
</dbReference>
<evidence type="ECO:0000256" key="7">
    <source>
        <dbReference type="ARBA" id="ARBA00035294"/>
    </source>
</evidence>
<gene>
    <name evidence="8 9" type="primary">rpsF</name>
    <name evidence="9" type="ORF">GCM10009854_08890</name>
</gene>
<organism evidence="9 10">
    <name type="scientific">Saccharopolyspora halophila</name>
    <dbReference type="NCBI Taxonomy" id="405551"/>
    <lineage>
        <taxon>Bacteria</taxon>
        <taxon>Bacillati</taxon>
        <taxon>Actinomycetota</taxon>
        <taxon>Actinomycetes</taxon>
        <taxon>Pseudonocardiales</taxon>
        <taxon>Pseudonocardiaceae</taxon>
        <taxon>Saccharopolyspora</taxon>
    </lineage>
</organism>
<comment type="function">
    <text evidence="6 8">Binds together with bS18 to 16S ribosomal RNA.</text>
</comment>
<evidence type="ECO:0000256" key="3">
    <source>
        <dbReference type="ARBA" id="ARBA00022884"/>
    </source>
</evidence>
<dbReference type="Gene3D" id="3.30.70.60">
    <property type="match status" value="1"/>
</dbReference>
<keyword evidence="4 8" id="KW-0689">Ribosomal protein</keyword>
<reference evidence="9 10" key="1">
    <citation type="journal article" date="2019" name="Int. J. Syst. Evol. Microbiol.">
        <title>The Global Catalogue of Microorganisms (GCM) 10K type strain sequencing project: providing services to taxonomists for standard genome sequencing and annotation.</title>
        <authorList>
            <consortium name="The Broad Institute Genomics Platform"/>
            <consortium name="The Broad Institute Genome Sequencing Center for Infectious Disease"/>
            <person name="Wu L."/>
            <person name="Ma J."/>
        </authorList>
    </citation>
    <scope>NUCLEOTIDE SEQUENCE [LARGE SCALE GENOMIC DNA]</scope>
    <source>
        <strain evidence="9 10">JCM 16221</strain>
    </source>
</reference>
<evidence type="ECO:0000256" key="2">
    <source>
        <dbReference type="ARBA" id="ARBA00022730"/>
    </source>
</evidence>